<dbReference type="InterPro" id="IPR016186">
    <property type="entry name" value="C-type_lectin-like/link_sf"/>
</dbReference>
<keyword evidence="4" id="KW-1185">Reference proteome</keyword>
<evidence type="ECO:0008006" key="5">
    <source>
        <dbReference type="Google" id="ProtNLM"/>
    </source>
</evidence>
<dbReference type="EMBL" id="CAWYQH010000068">
    <property type="protein sequence ID" value="CAK8680474.1"/>
    <property type="molecule type" value="Genomic_DNA"/>
</dbReference>
<dbReference type="Gene3D" id="3.10.100.10">
    <property type="entry name" value="Mannose-Binding Protein A, subunit A"/>
    <property type="match status" value="1"/>
</dbReference>
<feature type="chain" id="PRO_5046967345" description="C-type lectin domain-containing protein" evidence="2">
    <location>
        <begin position="21"/>
        <end position="166"/>
    </location>
</feature>
<feature type="compositionally biased region" description="Low complexity" evidence="1">
    <location>
        <begin position="38"/>
        <end position="53"/>
    </location>
</feature>
<protein>
    <recommendedName>
        <fullName evidence="5">C-type lectin domain-containing protein</fullName>
    </recommendedName>
</protein>
<accession>A0ABP0FLE5</accession>
<proteinExistence type="predicted"/>
<dbReference type="SUPFAM" id="SSF56436">
    <property type="entry name" value="C-type lectin-like"/>
    <property type="match status" value="1"/>
</dbReference>
<feature type="signal peptide" evidence="2">
    <location>
        <begin position="1"/>
        <end position="20"/>
    </location>
</feature>
<comment type="caution">
    <text evidence="3">The sequence shown here is derived from an EMBL/GenBank/DDBJ whole genome shotgun (WGS) entry which is preliminary data.</text>
</comment>
<evidence type="ECO:0000256" key="2">
    <source>
        <dbReference type="SAM" id="SignalP"/>
    </source>
</evidence>
<reference evidence="3 4" key="1">
    <citation type="submission" date="2024-02" db="EMBL/GenBank/DDBJ databases">
        <authorList>
            <person name="Daric V."/>
            <person name="Darras S."/>
        </authorList>
    </citation>
    <scope>NUCLEOTIDE SEQUENCE [LARGE SCALE GENOMIC DNA]</scope>
</reference>
<keyword evidence="2" id="KW-0732">Signal</keyword>
<dbReference type="Proteomes" id="UP001642483">
    <property type="component" value="Unassembled WGS sequence"/>
</dbReference>
<evidence type="ECO:0000256" key="1">
    <source>
        <dbReference type="SAM" id="MobiDB-lite"/>
    </source>
</evidence>
<dbReference type="InterPro" id="IPR016187">
    <property type="entry name" value="CTDL_fold"/>
</dbReference>
<sequence>MEILLAVFLTLTSYFDAGQSNEVCLSLSQAGAASASQLELAQGPPGRRGPQGPVGHKGDTGDPGQCGCNPSEIEQLRRQIDLLRAESCIGGFIYDGSCLKLLYTRGSGGNYDQAVRDCSINNGSLVEITSDRKYDLVVKYVNRTWDVYDSGHAFSVNIWLGISYTV</sequence>
<dbReference type="Gene3D" id="1.20.5.320">
    <property type="entry name" value="6-Phosphogluconate Dehydrogenase, domain 3"/>
    <property type="match status" value="1"/>
</dbReference>
<organism evidence="3 4">
    <name type="scientific">Clavelina lepadiformis</name>
    <name type="common">Light-bulb sea squirt</name>
    <name type="synonym">Ascidia lepadiformis</name>
    <dbReference type="NCBI Taxonomy" id="159417"/>
    <lineage>
        <taxon>Eukaryota</taxon>
        <taxon>Metazoa</taxon>
        <taxon>Chordata</taxon>
        <taxon>Tunicata</taxon>
        <taxon>Ascidiacea</taxon>
        <taxon>Aplousobranchia</taxon>
        <taxon>Clavelinidae</taxon>
        <taxon>Clavelina</taxon>
    </lineage>
</organism>
<evidence type="ECO:0000313" key="4">
    <source>
        <dbReference type="Proteomes" id="UP001642483"/>
    </source>
</evidence>
<gene>
    <name evidence="3" type="ORF">CVLEPA_LOCUS10721</name>
</gene>
<name>A0ABP0FLE5_CLALP</name>
<feature type="region of interest" description="Disordered" evidence="1">
    <location>
        <begin position="38"/>
        <end position="66"/>
    </location>
</feature>
<evidence type="ECO:0000313" key="3">
    <source>
        <dbReference type="EMBL" id="CAK8680474.1"/>
    </source>
</evidence>